<dbReference type="Gene3D" id="2.40.100.10">
    <property type="entry name" value="Cyclophilin-like"/>
    <property type="match status" value="1"/>
</dbReference>
<dbReference type="Pfam" id="PF00160">
    <property type="entry name" value="Pro_isomerase"/>
    <property type="match status" value="1"/>
</dbReference>
<dbReference type="PROSITE" id="PS50072">
    <property type="entry name" value="CSA_PPIASE_2"/>
    <property type="match status" value="1"/>
</dbReference>
<comment type="similarity">
    <text evidence="3">Belongs to the cyclophilin-type PPIase family.</text>
</comment>
<feature type="chain" id="PRO_5021511789" description="Peptidyl-prolyl cis-trans isomerase" evidence="3">
    <location>
        <begin position="18"/>
        <end position="249"/>
    </location>
</feature>
<dbReference type="SUPFAM" id="SSF50891">
    <property type="entry name" value="Cyclophilin-like"/>
    <property type="match status" value="1"/>
</dbReference>
<organism evidence="5 6">
    <name type="scientific">Hymenobacter wooponensis</name>
    <dbReference type="NCBI Taxonomy" id="1525360"/>
    <lineage>
        <taxon>Bacteria</taxon>
        <taxon>Pseudomonadati</taxon>
        <taxon>Bacteroidota</taxon>
        <taxon>Cytophagia</taxon>
        <taxon>Cytophagales</taxon>
        <taxon>Hymenobacteraceae</taxon>
        <taxon>Hymenobacter</taxon>
    </lineage>
</organism>
<comment type="catalytic activity">
    <reaction evidence="3">
        <text>[protein]-peptidylproline (omega=180) = [protein]-peptidylproline (omega=0)</text>
        <dbReference type="Rhea" id="RHEA:16237"/>
        <dbReference type="Rhea" id="RHEA-COMP:10747"/>
        <dbReference type="Rhea" id="RHEA-COMP:10748"/>
        <dbReference type="ChEBI" id="CHEBI:83833"/>
        <dbReference type="ChEBI" id="CHEBI:83834"/>
        <dbReference type="EC" id="5.2.1.8"/>
    </reaction>
</comment>
<dbReference type="PRINTS" id="PR00153">
    <property type="entry name" value="CSAPPISMRASE"/>
</dbReference>
<sequence>MKLLSATLLLSALLATACNRAQPETAKDPAAPAPIPGPDLMTLVDSGGVAERQILAYGQEYPASEVIMHTRLGDMRIRLYDDTPLHKANFLLLSRKGVFDETVFHRVVKDFAIQGGNSNFRTIPMKEYHLKPEVKPEHFHKYGALAMARYDGAQNPGKLSSNNDFYIVQGKKMTAAEAKASSPRPLSPEQVRAYTTIGGTPGLDGEYTVFGEVIEGLDVINKIANEPLDPYNWPKKDVRIKMEVIEPKK</sequence>
<dbReference type="EMBL" id="SRKZ01000001">
    <property type="protein sequence ID" value="TGD82824.1"/>
    <property type="molecule type" value="Genomic_DNA"/>
</dbReference>
<evidence type="ECO:0000256" key="2">
    <source>
        <dbReference type="ARBA" id="ARBA00023235"/>
    </source>
</evidence>
<dbReference type="EC" id="5.2.1.8" evidence="3"/>
<dbReference type="PANTHER" id="PTHR45625">
    <property type="entry name" value="PEPTIDYL-PROLYL CIS-TRANS ISOMERASE-RELATED"/>
    <property type="match status" value="1"/>
</dbReference>
<proteinExistence type="inferred from homology"/>
<protein>
    <recommendedName>
        <fullName evidence="3">Peptidyl-prolyl cis-trans isomerase</fullName>
        <shortName evidence="3">PPIase</shortName>
        <ecNumber evidence="3">5.2.1.8</ecNumber>
    </recommendedName>
</protein>
<dbReference type="InterPro" id="IPR044666">
    <property type="entry name" value="Cyclophilin_A-like"/>
</dbReference>
<evidence type="ECO:0000259" key="4">
    <source>
        <dbReference type="PROSITE" id="PS50072"/>
    </source>
</evidence>
<keyword evidence="2 3" id="KW-0413">Isomerase</keyword>
<evidence type="ECO:0000256" key="1">
    <source>
        <dbReference type="ARBA" id="ARBA00023110"/>
    </source>
</evidence>
<evidence type="ECO:0000313" key="5">
    <source>
        <dbReference type="EMBL" id="TGD82824.1"/>
    </source>
</evidence>
<dbReference type="GO" id="GO:0003755">
    <property type="term" value="F:peptidyl-prolyl cis-trans isomerase activity"/>
    <property type="evidence" value="ECO:0007669"/>
    <property type="project" value="UniProtKB-UniRule"/>
</dbReference>
<keyword evidence="1 3" id="KW-0697">Rotamase</keyword>
<dbReference type="InterPro" id="IPR002130">
    <property type="entry name" value="Cyclophilin-type_PPIase_dom"/>
</dbReference>
<dbReference type="RefSeq" id="WP_135528981.1">
    <property type="nucleotide sequence ID" value="NZ_SRKZ01000001.1"/>
</dbReference>
<dbReference type="PANTHER" id="PTHR45625:SF4">
    <property type="entry name" value="PEPTIDYLPROLYL ISOMERASE DOMAIN AND WD REPEAT-CONTAINING PROTEIN 1"/>
    <property type="match status" value="1"/>
</dbReference>
<feature type="signal peptide" evidence="3">
    <location>
        <begin position="1"/>
        <end position="17"/>
    </location>
</feature>
<name>A0A4Z0MT72_9BACT</name>
<comment type="caution">
    <text evidence="5">The sequence shown here is derived from an EMBL/GenBank/DDBJ whole genome shotgun (WGS) entry which is preliminary data.</text>
</comment>
<evidence type="ECO:0000256" key="3">
    <source>
        <dbReference type="RuleBase" id="RU363019"/>
    </source>
</evidence>
<dbReference type="OrthoDB" id="9807797at2"/>
<dbReference type="AlphaFoldDB" id="A0A4Z0MT72"/>
<dbReference type="CDD" id="cd00317">
    <property type="entry name" value="cyclophilin"/>
    <property type="match status" value="1"/>
</dbReference>
<gene>
    <name evidence="5" type="ORF">EU557_03320</name>
</gene>
<keyword evidence="3" id="KW-0732">Signal</keyword>
<dbReference type="Proteomes" id="UP000298284">
    <property type="component" value="Unassembled WGS sequence"/>
</dbReference>
<accession>A0A4Z0MT72</accession>
<feature type="domain" description="PPIase cyclophilin-type" evidence="4">
    <location>
        <begin position="69"/>
        <end position="240"/>
    </location>
</feature>
<comment type="function">
    <text evidence="3">PPIases accelerate the folding of proteins. It catalyzes the cis-trans isomerization of proline imidic peptide bonds in oligopeptides.</text>
</comment>
<dbReference type="PROSITE" id="PS51257">
    <property type="entry name" value="PROKAR_LIPOPROTEIN"/>
    <property type="match status" value="1"/>
</dbReference>
<reference evidence="5 6" key="1">
    <citation type="submission" date="2019-04" db="EMBL/GenBank/DDBJ databases">
        <authorList>
            <person name="Feng G."/>
            <person name="Zhang J."/>
            <person name="Zhu H."/>
        </authorList>
    </citation>
    <scope>NUCLEOTIDE SEQUENCE [LARGE SCALE GENOMIC DNA]</scope>
    <source>
        <strain evidence="5 6">JCM 19491</strain>
    </source>
</reference>
<keyword evidence="6" id="KW-1185">Reference proteome</keyword>
<evidence type="ECO:0000313" key="6">
    <source>
        <dbReference type="Proteomes" id="UP000298284"/>
    </source>
</evidence>
<dbReference type="InterPro" id="IPR029000">
    <property type="entry name" value="Cyclophilin-like_dom_sf"/>
</dbReference>